<protein>
    <recommendedName>
        <fullName evidence="11">NWD NACHT-NTPase N-terminal domain-containing protein</fullName>
    </recommendedName>
</protein>
<evidence type="ECO:0000259" key="6">
    <source>
        <dbReference type="Pfam" id="PF22939"/>
    </source>
</evidence>
<keyword evidence="2 3" id="KW-0040">ANK repeat</keyword>
<dbReference type="PROSITE" id="PS50297">
    <property type="entry name" value="ANK_REP_REGION"/>
    <property type="match status" value="3"/>
</dbReference>
<dbReference type="InterPro" id="IPR031359">
    <property type="entry name" value="NACHT_N"/>
</dbReference>
<keyword evidence="10" id="KW-1185">Reference proteome</keyword>
<dbReference type="SUPFAM" id="SSF52540">
    <property type="entry name" value="P-loop containing nucleoside triphosphate hydrolases"/>
    <property type="match status" value="1"/>
</dbReference>
<dbReference type="Pfam" id="PF22939">
    <property type="entry name" value="WHD_GPIID"/>
    <property type="match status" value="1"/>
</dbReference>
<dbReference type="InterPro" id="IPR056884">
    <property type="entry name" value="NPHP3-like_N"/>
</dbReference>
<dbReference type="InterPro" id="IPR054471">
    <property type="entry name" value="GPIID_WHD"/>
</dbReference>
<dbReference type="SMART" id="SM00248">
    <property type="entry name" value="ANK"/>
    <property type="match status" value="11"/>
</dbReference>
<reference evidence="9" key="2">
    <citation type="journal article" date="2023" name="IMA Fungus">
        <title>Comparative genomic study of the Penicillium genus elucidates a diverse pangenome and 15 lateral gene transfer events.</title>
        <authorList>
            <person name="Petersen C."/>
            <person name="Sorensen T."/>
            <person name="Nielsen M.R."/>
            <person name="Sondergaard T.E."/>
            <person name="Sorensen J.L."/>
            <person name="Fitzpatrick D.A."/>
            <person name="Frisvad J.C."/>
            <person name="Nielsen K.L."/>
        </authorList>
    </citation>
    <scope>NUCLEOTIDE SEQUENCE</scope>
    <source>
        <strain evidence="9">IBT 3081</strain>
    </source>
</reference>
<dbReference type="Pfam" id="PF12796">
    <property type="entry name" value="Ank_2"/>
    <property type="match status" value="3"/>
</dbReference>
<sequence>MRRSFSHRFREIKGAGAITFKRFLHSQSTLADNGPDTPHGDSEVLGAQSTSQDEPRDLWDRAEKALRDSSDDQTRKVMETYLSILESELGFAIAGMTSFDRQKQLSNFTVNRIQALEKKKWKVRLRENHVSIESILTGIVNNVLAVRDIVSPAASADPHVALACAGVTVILSLLIRSVNEHKALLSGFDYTSKLICQFNVIEKLYLSRKDVVLASADDAGRFATEFEASMLDLYSGVLEFQARALCHLSRHPIRQKFKETFAVNSWKEKLADIKDSETLCRNFTSVIDSAKLHSGLEKHERSLLEVRENTNDILDTLRRHKNPQTASARDELLKALYTSRYEDHKDRNQESVEGTCQWFTNHPLFQGWRDNPSSCLLWVSADPGCGKSVLAKSLVDHEIRGSEKRIVCYFFFKDDHTEQKSAVNALCAMLRQLFLQNDKLLHKSILEDFRTDPGWLTKSFSSLWDLLLKVASGPNAGEIVCVLDALDECEESERAQLTQALNRFYRRENSKSWLKFLVTSRPYAHIQREFQPLKNRVPEIHLSGEDDVETEKISNEINLVIQTRVEEMGDRLQLDNHERVFLRNQLLLISHRTYLWVTLIFDVIENSISYTNSKVQEIIRTLPRTVDEAYENILARSPDQAKAQKLLHIVVSAVRPMTLKEMRIALAIGPTDRTYEDLDLESETRFPTVVRNLCGLFVTIIDSKIYLLHQTAKEFLVKKAGCTSKPSAERRSSTNYRAVENQPHSDIAFPKWKHSLVPTESNNILNDICIAYLLFEDFESCPEKLLTEYTQEHDFLEYAAKNWAEHFRKASSERQSAALKSVIEVCTLGCRRFDVWFSIHQGSSHLSSWNESHISDLLLGSYFGLELRVKALIDSTGQGLDDRGSFFDGSALTLAAKGGHEQVVNLLLDAGAGGEPSDIKEGLYQPLEEAAINGHAQVVEILLGREKEFLDAAYHSKSMALWEAAGNGHEKVVRLLLASGADANGDSPDKSPLSTAAENGHLEIVRLLLKQKGIDPTWQSAAGNTPLSLAAAGGHDTLVKLLLCVEGVDPDCRNHEGYSPLSWAAGGGHIEVVKLLIATNAVQLDAKDSCERRTPLLSSLIAGHDSISKLLLDSGAQDIDYGDSILGGRTALSIAAERGNEVLSNLLLDTGKVNPNSKSTYNRTPLSYASESGATGIVRRLLNTEGVDPDLTDTNYGRTPLSWAAAKGHFEVVQLFLQSPGIDLRSRDFLYRRTPHLWALSHNHSDVAHIIREEEIRRAPDDAFEEMMLSPKYGDDFIQSKLPLRLPSKVVSPEYDGDDDAVQSTLPWPVPTLLFTEH</sequence>
<accession>A0A9W9RS93</accession>
<dbReference type="InterPro" id="IPR027417">
    <property type="entry name" value="P-loop_NTPase"/>
</dbReference>
<feature type="repeat" description="ANK" evidence="3">
    <location>
        <begin position="1022"/>
        <end position="1043"/>
    </location>
</feature>
<feature type="region of interest" description="Disordered" evidence="4">
    <location>
        <begin position="29"/>
        <end position="56"/>
    </location>
</feature>
<dbReference type="Gene3D" id="1.25.40.20">
    <property type="entry name" value="Ankyrin repeat-containing domain"/>
    <property type="match status" value="3"/>
</dbReference>
<feature type="domain" description="Nephrocystin 3-like N-terminal" evidence="8">
    <location>
        <begin position="354"/>
        <end position="521"/>
    </location>
</feature>
<comment type="caution">
    <text evidence="9">The sequence shown here is derived from an EMBL/GenBank/DDBJ whole genome shotgun (WGS) entry which is preliminary data.</text>
</comment>
<dbReference type="Gene3D" id="3.40.50.300">
    <property type="entry name" value="P-loop containing nucleotide triphosphate hydrolases"/>
    <property type="match status" value="1"/>
</dbReference>
<feature type="domain" description="NWD NACHT-NTPase N-terminal" evidence="5">
    <location>
        <begin position="57"/>
        <end position="281"/>
    </location>
</feature>
<evidence type="ECO:0000256" key="4">
    <source>
        <dbReference type="SAM" id="MobiDB-lite"/>
    </source>
</evidence>
<dbReference type="InterPro" id="IPR036770">
    <property type="entry name" value="Ankyrin_rpt-contain_sf"/>
</dbReference>
<dbReference type="SUPFAM" id="SSF48403">
    <property type="entry name" value="Ankyrin repeat"/>
    <property type="match status" value="1"/>
</dbReference>
<evidence type="ECO:0008006" key="11">
    <source>
        <dbReference type="Google" id="ProtNLM"/>
    </source>
</evidence>
<evidence type="ECO:0000259" key="8">
    <source>
        <dbReference type="Pfam" id="PF24883"/>
    </source>
</evidence>
<dbReference type="EMBL" id="JAPZBT010000003">
    <property type="protein sequence ID" value="KAJ5365416.1"/>
    <property type="molecule type" value="Genomic_DNA"/>
</dbReference>
<dbReference type="PANTHER" id="PTHR24198">
    <property type="entry name" value="ANKYRIN REPEAT AND PROTEIN KINASE DOMAIN-CONTAINING PROTEIN"/>
    <property type="match status" value="1"/>
</dbReference>
<dbReference type="Pfam" id="PF24883">
    <property type="entry name" value="NPHP3_N"/>
    <property type="match status" value="1"/>
</dbReference>
<dbReference type="OrthoDB" id="163438at2759"/>
<evidence type="ECO:0000256" key="2">
    <source>
        <dbReference type="ARBA" id="ARBA00023043"/>
    </source>
</evidence>
<evidence type="ECO:0000256" key="1">
    <source>
        <dbReference type="ARBA" id="ARBA00022737"/>
    </source>
</evidence>
<proteinExistence type="predicted"/>
<evidence type="ECO:0000256" key="3">
    <source>
        <dbReference type="PROSITE-ProRule" id="PRU00023"/>
    </source>
</evidence>
<dbReference type="Pfam" id="PF17100">
    <property type="entry name" value="NACHT_N"/>
    <property type="match status" value="1"/>
</dbReference>
<feature type="repeat" description="ANK" evidence="3">
    <location>
        <begin position="956"/>
        <end position="988"/>
    </location>
</feature>
<evidence type="ECO:0000313" key="10">
    <source>
        <dbReference type="Proteomes" id="UP001147752"/>
    </source>
</evidence>
<organism evidence="9 10">
    <name type="scientific">Penicillium concentricum</name>
    <dbReference type="NCBI Taxonomy" id="293559"/>
    <lineage>
        <taxon>Eukaryota</taxon>
        <taxon>Fungi</taxon>
        <taxon>Dikarya</taxon>
        <taxon>Ascomycota</taxon>
        <taxon>Pezizomycotina</taxon>
        <taxon>Eurotiomycetes</taxon>
        <taxon>Eurotiomycetidae</taxon>
        <taxon>Eurotiales</taxon>
        <taxon>Aspergillaceae</taxon>
        <taxon>Penicillium</taxon>
    </lineage>
</organism>
<keyword evidence="1" id="KW-0677">Repeat</keyword>
<reference evidence="9" key="1">
    <citation type="submission" date="2022-12" db="EMBL/GenBank/DDBJ databases">
        <authorList>
            <person name="Petersen C."/>
        </authorList>
    </citation>
    <scope>NUCLEOTIDE SEQUENCE</scope>
    <source>
        <strain evidence="9">IBT 3081</strain>
    </source>
</reference>
<dbReference type="RefSeq" id="XP_056576883.1">
    <property type="nucleotide sequence ID" value="XM_056726032.1"/>
</dbReference>
<evidence type="ECO:0000259" key="5">
    <source>
        <dbReference type="Pfam" id="PF17100"/>
    </source>
</evidence>
<dbReference type="GeneID" id="81465215"/>
<feature type="repeat" description="ANK" evidence="3">
    <location>
        <begin position="1056"/>
        <end position="1081"/>
    </location>
</feature>
<dbReference type="InterPro" id="IPR055497">
    <property type="entry name" value="DUF7069"/>
</dbReference>
<feature type="domain" description="GPI inositol-deacylase winged helix" evidence="6">
    <location>
        <begin position="632"/>
        <end position="719"/>
    </location>
</feature>
<dbReference type="PANTHER" id="PTHR24198:SF165">
    <property type="entry name" value="ANKYRIN REPEAT-CONTAINING PROTEIN-RELATED"/>
    <property type="match status" value="1"/>
</dbReference>
<dbReference type="PROSITE" id="PS50088">
    <property type="entry name" value="ANK_REPEAT"/>
    <property type="match status" value="5"/>
</dbReference>
<feature type="repeat" description="ANK" evidence="3">
    <location>
        <begin position="887"/>
        <end position="919"/>
    </location>
</feature>
<name>A0A9W9RS93_9EURO</name>
<dbReference type="InterPro" id="IPR002110">
    <property type="entry name" value="Ankyrin_rpt"/>
</dbReference>
<feature type="domain" description="DUF7069" evidence="7">
    <location>
        <begin position="553"/>
        <end position="611"/>
    </location>
</feature>
<evidence type="ECO:0000259" key="7">
    <source>
        <dbReference type="Pfam" id="PF23239"/>
    </source>
</evidence>
<dbReference type="Proteomes" id="UP001147752">
    <property type="component" value="Unassembled WGS sequence"/>
</dbReference>
<gene>
    <name evidence="9" type="ORF">N7517_008302</name>
</gene>
<dbReference type="Pfam" id="PF23239">
    <property type="entry name" value="DUF7069"/>
    <property type="match status" value="1"/>
</dbReference>
<feature type="repeat" description="ANK" evidence="3">
    <location>
        <begin position="1196"/>
        <end position="1229"/>
    </location>
</feature>
<evidence type="ECO:0000313" key="9">
    <source>
        <dbReference type="EMBL" id="KAJ5365416.1"/>
    </source>
</evidence>